<feature type="transmembrane region" description="Helical" evidence="1">
    <location>
        <begin position="42"/>
        <end position="64"/>
    </location>
</feature>
<proteinExistence type="predicted"/>
<dbReference type="Proteomes" id="UP000619761">
    <property type="component" value="Unassembled WGS sequence"/>
</dbReference>
<keyword evidence="1" id="KW-0812">Transmembrane</keyword>
<keyword evidence="1" id="KW-0472">Membrane</keyword>
<keyword evidence="3" id="KW-1185">Reference proteome</keyword>
<feature type="transmembrane region" description="Helical" evidence="1">
    <location>
        <begin position="76"/>
        <end position="102"/>
    </location>
</feature>
<dbReference type="RefSeq" id="WP_189419443.1">
    <property type="nucleotide sequence ID" value="NZ_BMYZ01000002.1"/>
</dbReference>
<protein>
    <recommendedName>
        <fullName evidence="4">DUF423 domain-containing protein</fullName>
    </recommendedName>
</protein>
<comment type="caution">
    <text evidence="2">The sequence shown here is derived from an EMBL/GenBank/DDBJ whole genome shotgun (WGS) entry which is preliminary data.</text>
</comment>
<name>A0ABQ3B8S4_9GAMM</name>
<evidence type="ECO:0000256" key="1">
    <source>
        <dbReference type="SAM" id="Phobius"/>
    </source>
</evidence>
<sequence>MNKILATAAGLAAFTAALHTFGGTPEIEAPLLQAPLPQEISLLLYTCWHLVTAALTLSAIGLFISAKPKHTVQSHYMALFISFMWIAFGLVFIVVDITYSGLPMLLKLPQWILLIPIGVLGLWGCARLRMSES</sequence>
<gene>
    <name evidence="2" type="ORF">GCM10011613_26830</name>
</gene>
<dbReference type="EMBL" id="BMYZ01000002">
    <property type="protein sequence ID" value="GGY80437.1"/>
    <property type="molecule type" value="Genomic_DNA"/>
</dbReference>
<reference evidence="3" key="1">
    <citation type="journal article" date="2019" name="Int. J. Syst. Evol. Microbiol.">
        <title>The Global Catalogue of Microorganisms (GCM) 10K type strain sequencing project: providing services to taxonomists for standard genome sequencing and annotation.</title>
        <authorList>
            <consortium name="The Broad Institute Genomics Platform"/>
            <consortium name="The Broad Institute Genome Sequencing Center for Infectious Disease"/>
            <person name="Wu L."/>
            <person name="Ma J."/>
        </authorList>
    </citation>
    <scope>NUCLEOTIDE SEQUENCE [LARGE SCALE GENOMIC DNA]</scope>
    <source>
        <strain evidence="3">KCTC 32239</strain>
    </source>
</reference>
<accession>A0ABQ3B8S4</accession>
<evidence type="ECO:0000313" key="2">
    <source>
        <dbReference type="EMBL" id="GGY80437.1"/>
    </source>
</evidence>
<organism evidence="2 3">
    <name type="scientific">Cellvibrio zantedeschiae</name>
    <dbReference type="NCBI Taxonomy" id="1237077"/>
    <lineage>
        <taxon>Bacteria</taxon>
        <taxon>Pseudomonadati</taxon>
        <taxon>Pseudomonadota</taxon>
        <taxon>Gammaproteobacteria</taxon>
        <taxon>Cellvibrionales</taxon>
        <taxon>Cellvibrionaceae</taxon>
        <taxon>Cellvibrio</taxon>
    </lineage>
</organism>
<evidence type="ECO:0008006" key="4">
    <source>
        <dbReference type="Google" id="ProtNLM"/>
    </source>
</evidence>
<feature type="transmembrane region" description="Helical" evidence="1">
    <location>
        <begin position="108"/>
        <end position="126"/>
    </location>
</feature>
<keyword evidence="1" id="KW-1133">Transmembrane helix</keyword>
<evidence type="ECO:0000313" key="3">
    <source>
        <dbReference type="Proteomes" id="UP000619761"/>
    </source>
</evidence>